<dbReference type="EMBL" id="KN831776">
    <property type="protein sequence ID" value="KIM43115.1"/>
    <property type="molecule type" value="Genomic_DNA"/>
</dbReference>
<proteinExistence type="predicted"/>
<evidence type="ECO:0000313" key="2">
    <source>
        <dbReference type="Proteomes" id="UP000053424"/>
    </source>
</evidence>
<keyword evidence="2" id="KW-1185">Reference proteome</keyword>
<accession>A0A0C3C2J0</accession>
<evidence type="ECO:0000313" key="1">
    <source>
        <dbReference type="EMBL" id="KIM43115.1"/>
    </source>
</evidence>
<reference evidence="2" key="2">
    <citation type="submission" date="2015-01" db="EMBL/GenBank/DDBJ databases">
        <title>Evolutionary Origins and Diversification of the Mycorrhizal Mutualists.</title>
        <authorList>
            <consortium name="DOE Joint Genome Institute"/>
            <consortium name="Mycorrhizal Genomics Consortium"/>
            <person name="Kohler A."/>
            <person name="Kuo A."/>
            <person name="Nagy L.G."/>
            <person name="Floudas D."/>
            <person name="Copeland A."/>
            <person name="Barry K.W."/>
            <person name="Cichocki N."/>
            <person name="Veneault-Fourrey C."/>
            <person name="LaButti K."/>
            <person name="Lindquist E.A."/>
            <person name="Lipzen A."/>
            <person name="Lundell T."/>
            <person name="Morin E."/>
            <person name="Murat C."/>
            <person name="Riley R."/>
            <person name="Ohm R."/>
            <person name="Sun H."/>
            <person name="Tunlid A."/>
            <person name="Henrissat B."/>
            <person name="Grigoriev I.V."/>
            <person name="Hibbett D.S."/>
            <person name="Martin F."/>
        </authorList>
    </citation>
    <scope>NUCLEOTIDE SEQUENCE [LARGE SCALE GENOMIC DNA]</scope>
    <source>
        <strain evidence="2">h7</strain>
    </source>
</reference>
<dbReference type="AlphaFoldDB" id="A0A0C3C2J0"/>
<name>A0A0C3C2J0_HEBCY</name>
<reference evidence="1 2" key="1">
    <citation type="submission" date="2014-04" db="EMBL/GenBank/DDBJ databases">
        <authorList>
            <consortium name="DOE Joint Genome Institute"/>
            <person name="Kuo A."/>
            <person name="Gay G."/>
            <person name="Dore J."/>
            <person name="Kohler A."/>
            <person name="Nagy L.G."/>
            <person name="Floudas D."/>
            <person name="Copeland A."/>
            <person name="Barry K.W."/>
            <person name="Cichocki N."/>
            <person name="Veneault-Fourrey C."/>
            <person name="LaButti K."/>
            <person name="Lindquist E.A."/>
            <person name="Lipzen A."/>
            <person name="Lundell T."/>
            <person name="Morin E."/>
            <person name="Murat C."/>
            <person name="Sun H."/>
            <person name="Tunlid A."/>
            <person name="Henrissat B."/>
            <person name="Grigoriev I.V."/>
            <person name="Hibbett D.S."/>
            <person name="Martin F."/>
            <person name="Nordberg H.P."/>
            <person name="Cantor M.N."/>
            <person name="Hua S.X."/>
        </authorList>
    </citation>
    <scope>NUCLEOTIDE SEQUENCE [LARGE SCALE GENOMIC DNA]</scope>
    <source>
        <strain evidence="2">h7</strain>
    </source>
</reference>
<sequence>MSPFLHENQCLATITQGATLVTLGHTSTKQWQGHPSFPAISEVFHLEGRFPLLNSHHFRHISRTPPLRYLKVPASYSGDLLQLNQMLH</sequence>
<protein>
    <submittedName>
        <fullName evidence="1">Uncharacterized protein</fullName>
    </submittedName>
</protein>
<dbReference type="HOGENOM" id="CLU_2469360_0_0_1"/>
<organism evidence="1 2">
    <name type="scientific">Hebeloma cylindrosporum</name>
    <dbReference type="NCBI Taxonomy" id="76867"/>
    <lineage>
        <taxon>Eukaryota</taxon>
        <taxon>Fungi</taxon>
        <taxon>Dikarya</taxon>
        <taxon>Basidiomycota</taxon>
        <taxon>Agaricomycotina</taxon>
        <taxon>Agaricomycetes</taxon>
        <taxon>Agaricomycetidae</taxon>
        <taxon>Agaricales</taxon>
        <taxon>Agaricineae</taxon>
        <taxon>Hymenogastraceae</taxon>
        <taxon>Hebeloma</taxon>
    </lineage>
</organism>
<gene>
    <name evidence="1" type="ORF">M413DRAFT_396305</name>
</gene>
<dbReference type="Proteomes" id="UP000053424">
    <property type="component" value="Unassembled WGS sequence"/>
</dbReference>